<feature type="compositionally biased region" description="Basic and acidic residues" evidence="1">
    <location>
        <begin position="9"/>
        <end position="28"/>
    </location>
</feature>
<accession>A0A914UZK9</accession>
<evidence type="ECO:0000313" key="3">
    <source>
        <dbReference type="Proteomes" id="UP000887566"/>
    </source>
</evidence>
<name>A0A914UZK9_9BILA</name>
<protein>
    <submittedName>
        <fullName evidence="4">Uncharacterized protein</fullName>
    </submittedName>
</protein>
<feature type="region of interest" description="Disordered" evidence="1">
    <location>
        <begin position="1"/>
        <end position="37"/>
    </location>
</feature>
<keyword evidence="2" id="KW-0812">Transmembrane</keyword>
<dbReference type="Proteomes" id="UP000887566">
    <property type="component" value="Unplaced"/>
</dbReference>
<evidence type="ECO:0000256" key="2">
    <source>
        <dbReference type="SAM" id="Phobius"/>
    </source>
</evidence>
<evidence type="ECO:0000313" key="4">
    <source>
        <dbReference type="WBParaSite" id="PSAMB.scaffold1373size32454.g12910.t1"/>
    </source>
</evidence>
<keyword evidence="2" id="KW-1133">Transmembrane helix</keyword>
<dbReference type="WBParaSite" id="PSAMB.scaffold1373size32454.g12910.t1">
    <property type="protein sequence ID" value="PSAMB.scaffold1373size32454.g12910.t1"/>
    <property type="gene ID" value="PSAMB.scaffold1373size32454.g12910"/>
</dbReference>
<reference evidence="4" key="1">
    <citation type="submission" date="2022-11" db="UniProtKB">
        <authorList>
            <consortium name="WormBaseParasite"/>
        </authorList>
    </citation>
    <scope>IDENTIFICATION</scope>
</reference>
<evidence type="ECO:0000256" key="1">
    <source>
        <dbReference type="SAM" id="MobiDB-lite"/>
    </source>
</evidence>
<sequence length="348" mass="39812">MNRAYSADPTDKSKKEEECRTPYEKLLNDSDEDQDGDAPIQMQFKEEMYHQASVYSLFHLIDEDEDGKASIQARKKVTRLIFVCVGFLAVILILTALVFTLFYTSLVEKKNITSSSDSTITEVPSILGNTSDTEFRGTIKKLQNKEMQMHNIIWDGCITKVKALINRTWKLSHGTEKLQNKKMQKLNINLDGCIKKVEVCLIRMKKLLNGDQLNKDMQGRNTTWDRCIILDTAWISLTKKPSGGTDDQQNREMQMRNITLDGCTKKNKETQAHNSAWEFSIGTAMVCLSHTRKLLNGTEKLLIKETRMRKTILDGCIIMDEACLNLILKQSNGTEKLLIKEMRMRTVT</sequence>
<feature type="transmembrane region" description="Helical" evidence="2">
    <location>
        <begin position="80"/>
        <end position="103"/>
    </location>
</feature>
<keyword evidence="2" id="KW-0472">Membrane</keyword>
<proteinExistence type="predicted"/>
<organism evidence="3 4">
    <name type="scientific">Plectus sambesii</name>
    <dbReference type="NCBI Taxonomy" id="2011161"/>
    <lineage>
        <taxon>Eukaryota</taxon>
        <taxon>Metazoa</taxon>
        <taxon>Ecdysozoa</taxon>
        <taxon>Nematoda</taxon>
        <taxon>Chromadorea</taxon>
        <taxon>Plectida</taxon>
        <taxon>Plectina</taxon>
        <taxon>Plectoidea</taxon>
        <taxon>Plectidae</taxon>
        <taxon>Plectus</taxon>
    </lineage>
</organism>
<keyword evidence="3" id="KW-1185">Reference proteome</keyword>
<dbReference type="AlphaFoldDB" id="A0A914UZK9"/>